<dbReference type="PANTHER" id="PTHR46246:SF1">
    <property type="entry name" value="GUANOSINE-3',5'-BIS(DIPHOSPHATE) 3'-PYROPHOSPHOHYDROLASE MESH1"/>
    <property type="match status" value="1"/>
</dbReference>
<proteinExistence type="predicted"/>
<dbReference type="STRING" id="111780.Sta7437_4036"/>
<dbReference type="PANTHER" id="PTHR46246">
    <property type="entry name" value="GUANOSINE-3',5'-BIS(DIPHOSPHATE) 3'-PYROPHOSPHOHYDROLASE MESH1"/>
    <property type="match status" value="1"/>
</dbReference>
<keyword evidence="3" id="KW-1185">Reference proteome</keyword>
<reference evidence="3" key="1">
    <citation type="journal article" date="2013" name="Proc. Natl. Acad. Sci. U.S.A.">
        <title>Improving the coverage of the cyanobacterial phylum using diversity-driven genome sequencing.</title>
        <authorList>
            <person name="Shih P.M."/>
            <person name="Wu D."/>
            <person name="Latifi A."/>
            <person name="Axen S.D."/>
            <person name="Fewer D.P."/>
            <person name="Talla E."/>
            <person name="Calteau A."/>
            <person name="Cai F."/>
            <person name="Tandeau de Marsac N."/>
            <person name="Rippka R."/>
            <person name="Herdman M."/>
            <person name="Sivonen K."/>
            <person name="Coursin T."/>
            <person name="Laurent T."/>
            <person name="Goodwin L."/>
            <person name="Nolan M."/>
            <person name="Davenport K.W."/>
            <person name="Han C.S."/>
            <person name="Rubin E.M."/>
            <person name="Eisen J.A."/>
            <person name="Woyke T."/>
            <person name="Gugger M."/>
            <person name="Kerfeld C.A."/>
        </authorList>
    </citation>
    <scope>NUCLEOTIDE SEQUENCE [LARGE SCALE GENOMIC DNA]</scope>
    <source>
        <strain evidence="3">ATCC 29371 / PCC 7437</strain>
    </source>
</reference>
<protein>
    <submittedName>
        <fullName evidence="2">Metal dependent phosphohydrolase</fullName>
    </submittedName>
</protein>
<dbReference type="GO" id="GO:0008893">
    <property type="term" value="F:guanosine-3',5'-bis(diphosphate) 3'-diphosphatase activity"/>
    <property type="evidence" value="ECO:0007669"/>
    <property type="project" value="TreeGrafter"/>
</dbReference>
<dbReference type="Proteomes" id="UP000010473">
    <property type="component" value="Chromosome"/>
</dbReference>
<organism evidence="2 3">
    <name type="scientific">Stanieria cyanosphaera (strain ATCC 29371 / PCC 7437)</name>
    <dbReference type="NCBI Taxonomy" id="111780"/>
    <lineage>
        <taxon>Bacteria</taxon>
        <taxon>Bacillati</taxon>
        <taxon>Cyanobacteriota</taxon>
        <taxon>Cyanophyceae</taxon>
        <taxon>Pleurocapsales</taxon>
        <taxon>Dermocarpellaceae</taxon>
        <taxon>Stanieria</taxon>
    </lineage>
</organism>
<dbReference type="eggNOG" id="COG0317">
    <property type="taxonomic scope" value="Bacteria"/>
</dbReference>
<gene>
    <name evidence="2" type="ordered locus">Sta7437_4036</name>
</gene>
<dbReference type="RefSeq" id="WP_015195171.1">
    <property type="nucleotide sequence ID" value="NC_019748.1"/>
</dbReference>
<dbReference type="AlphaFoldDB" id="K9XY99"/>
<evidence type="ECO:0000259" key="1">
    <source>
        <dbReference type="SMART" id="SM00471"/>
    </source>
</evidence>
<dbReference type="InterPro" id="IPR052194">
    <property type="entry name" value="MESH1"/>
</dbReference>
<dbReference type="HOGENOM" id="CLU_084517_2_1_3"/>
<dbReference type="SMART" id="SM00471">
    <property type="entry name" value="HDc"/>
    <property type="match status" value="1"/>
</dbReference>
<evidence type="ECO:0000313" key="3">
    <source>
        <dbReference type="Proteomes" id="UP000010473"/>
    </source>
</evidence>
<sequence length="194" mass="22011">MTLNPEKTTKLSNRFEQALVYATRLHAQQVRKGSGVPYISHLLSVAALVIEDGGDEDEAIAALLHDAIEDQGGDKTRQEIREKFGETVVNIVNACTDAEVIPKPPWQARKQNYIEKMRHASPQVRRVSMADKLHNARSILADWHRGENDIWSRFTGGREGTLWYYRSLIEVNRQAGSNFLTEECGRVVKQLEQI</sequence>
<dbReference type="OrthoDB" id="9802385at2"/>
<feature type="domain" description="HD/PDEase" evidence="1">
    <location>
        <begin position="34"/>
        <end position="145"/>
    </location>
</feature>
<dbReference type="SUPFAM" id="SSF109604">
    <property type="entry name" value="HD-domain/PDEase-like"/>
    <property type="match status" value="1"/>
</dbReference>
<evidence type="ECO:0000313" key="2">
    <source>
        <dbReference type="EMBL" id="AFZ37513.1"/>
    </source>
</evidence>
<dbReference type="InterPro" id="IPR003607">
    <property type="entry name" value="HD/PDEase_dom"/>
</dbReference>
<dbReference type="PATRIC" id="fig|111780.3.peg.4185"/>
<dbReference type="Gene3D" id="1.10.3210.10">
    <property type="entry name" value="Hypothetical protein af1432"/>
    <property type="match status" value="1"/>
</dbReference>
<name>K9XY99_STAC7</name>
<accession>K9XY99</accession>
<dbReference type="Pfam" id="PF13328">
    <property type="entry name" value="HD_4"/>
    <property type="match status" value="1"/>
</dbReference>
<dbReference type="KEGG" id="scs:Sta7437_4036"/>
<dbReference type="EMBL" id="CP003653">
    <property type="protein sequence ID" value="AFZ37513.1"/>
    <property type="molecule type" value="Genomic_DNA"/>
</dbReference>